<keyword evidence="1" id="KW-0732">Signal</keyword>
<dbReference type="InterPro" id="IPR050490">
    <property type="entry name" value="Bact_solute-bd_prot1"/>
</dbReference>
<reference evidence="2 3" key="1">
    <citation type="submission" date="2019-11" db="EMBL/GenBank/DDBJ databases">
        <title>Whole genome sequencing identifies a novel species of the genus Arsenicicoccus isolated from human blood.</title>
        <authorList>
            <person name="Jeong J.H."/>
            <person name="Kweon O.J."/>
            <person name="Kim H.R."/>
            <person name="Kim T.-H."/>
            <person name="Ha S.-M."/>
            <person name="Lee M.-K."/>
        </authorList>
    </citation>
    <scope>NUCLEOTIDE SEQUENCE [LARGE SCALE GENOMIC DNA]</scope>
    <source>
        <strain evidence="2 3">MKL-02</strain>
    </source>
</reference>
<organism evidence="2 3">
    <name type="scientific">Arsenicicoccus cauae</name>
    <dbReference type="NCBI Taxonomy" id="2663847"/>
    <lineage>
        <taxon>Bacteria</taxon>
        <taxon>Bacillati</taxon>
        <taxon>Actinomycetota</taxon>
        <taxon>Actinomycetes</taxon>
        <taxon>Micrococcales</taxon>
        <taxon>Intrasporangiaceae</taxon>
        <taxon>Arsenicicoccus</taxon>
    </lineage>
</organism>
<feature type="signal peptide" evidence="1">
    <location>
        <begin position="1"/>
        <end position="18"/>
    </location>
</feature>
<name>A0A6I3IV53_9MICO</name>
<dbReference type="PANTHER" id="PTHR43649:SF14">
    <property type="entry name" value="BLR3389 PROTEIN"/>
    <property type="match status" value="1"/>
</dbReference>
<protein>
    <submittedName>
        <fullName evidence="2">Extracellular solute-binding protein</fullName>
    </submittedName>
</protein>
<dbReference type="PROSITE" id="PS51257">
    <property type="entry name" value="PROKAR_LIPOPROTEIN"/>
    <property type="match status" value="1"/>
</dbReference>
<dbReference type="Pfam" id="PF01547">
    <property type="entry name" value="SBP_bac_1"/>
    <property type="match status" value="1"/>
</dbReference>
<sequence length="454" mass="48149">MNRKACAAVVAVAGTALAACAPGSSGSGGSAASSQSTERAVKTDAAQLGDVTLTLWDQEVRGGGNAQLTKNIASFQAKYPNIKIKRVSRSFDDLVKTLRLALTGNDAPDIVQANNTRSQMGQFVKGGQLVPLDPWMKAYGWDKRYSQSLRSVVSYSPDGKTFGSGNLYGLPQVGEVVGVYVNKDKLAKAGLQPPTDWASFESSLATLKGKGETPLMLGNLEKWPAVHVFGVLQGQLAKPDEIRKLGFGNPGASYTSDGNKQAAGKLVEWVDKGYFNQGFNGQDYDPAWQAFTKGQGAYLIAGTWLQADISKAMGDKVEFMLPPPAQAGGKTYTTGASGQPFAITSKAKNPDAAAAFINHITTPEAMKVIAETENLPVVDTAEQKAPNPLGQQVFTAFATTTKDDALLPYLDWATPTMSDTIGAALQDMMAKKATPDQTLDKLQKDYADFTGGQG</sequence>
<accession>A0A6I3IV53</accession>
<dbReference type="Gene3D" id="3.40.190.10">
    <property type="entry name" value="Periplasmic binding protein-like II"/>
    <property type="match status" value="2"/>
</dbReference>
<dbReference type="SUPFAM" id="SSF53850">
    <property type="entry name" value="Periplasmic binding protein-like II"/>
    <property type="match status" value="1"/>
</dbReference>
<dbReference type="RefSeq" id="WP_154592088.1">
    <property type="nucleotide sequence ID" value="NZ_WLVL01000006.1"/>
</dbReference>
<dbReference type="InterPro" id="IPR006059">
    <property type="entry name" value="SBP"/>
</dbReference>
<evidence type="ECO:0000256" key="1">
    <source>
        <dbReference type="SAM" id="SignalP"/>
    </source>
</evidence>
<dbReference type="AlphaFoldDB" id="A0A6I3IV53"/>
<keyword evidence="3" id="KW-1185">Reference proteome</keyword>
<evidence type="ECO:0000313" key="3">
    <source>
        <dbReference type="Proteomes" id="UP000431092"/>
    </source>
</evidence>
<comment type="caution">
    <text evidence="2">The sequence shown here is derived from an EMBL/GenBank/DDBJ whole genome shotgun (WGS) entry which is preliminary data.</text>
</comment>
<gene>
    <name evidence="2" type="ORF">GGG17_01785</name>
</gene>
<feature type="chain" id="PRO_5026287499" evidence="1">
    <location>
        <begin position="19"/>
        <end position="454"/>
    </location>
</feature>
<evidence type="ECO:0000313" key="2">
    <source>
        <dbReference type="EMBL" id="MTB70726.1"/>
    </source>
</evidence>
<proteinExistence type="predicted"/>
<dbReference type="Proteomes" id="UP000431092">
    <property type="component" value="Unassembled WGS sequence"/>
</dbReference>
<dbReference type="PANTHER" id="PTHR43649">
    <property type="entry name" value="ARABINOSE-BINDING PROTEIN-RELATED"/>
    <property type="match status" value="1"/>
</dbReference>
<dbReference type="EMBL" id="WLVL01000006">
    <property type="protein sequence ID" value="MTB70726.1"/>
    <property type="molecule type" value="Genomic_DNA"/>
</dbReference>